<dbReference type="InterPro" id="IPR003115">
    <property type="entry name" value="ParB_N"/>
</dbReference>
<evidence type="ECO:0000259" key="1">
    <source>
        <dbReference type="SMART" id="SM00470"/>
    </source>
</evidence>
<gene>
    <name evidence="2" type="ORF">JOF35_008700</name>
</gene>
<accession>A0ABT9L6P9</accession>
<proteinExistence type="predicted"/>
<evidence type="ECO:0000313" key="2">
    <source>
        <dbReference type="EMBL" id="MDP9616362.1"/>
    </source>
</evidence>
<name>A0ABT9L6P9_9ACTN</name>
<dbReference type="EMBL" id="JAURUE010000002">
    <property type="protein sequence ID" value="MDP9616362.1"/>
    <property type="molecule type" value="Genomic_DNA"/>
</dbReference>
<dbReference type="SUPFAM" id="SSF110849">
    <property type="entry name" value="ParB/Sulfiredoxin"/>
    <property type="match status" value="1"/>
</dbReference>
<sequence>MIAELGEAGHFEAWEEDRLDKAIETVVIDDLVLGESPRMIAHDSDHVQVIAAVEGALPPIVVHRPTMTVIDGVHRVLAYQLRGQKRIAVRFFDGSAEDAFLLAVKSNVLHGLPLSLSERETAAVRVVRSHASWSDRAIAHVVGLSATTVAAIRRRSTEESGQSNVRIGLDGRVRPLDAAAGRIRAGQVIAARPDASIREIAREAGISVGTAHDVRRRLLQGLDPVPPNQRMEAKAARPARRQVRGRVTDSCSEVLDCYQQLRRDPSLRYTEEGRSLIRRLGMCMLDEEGWQSLVDAVPPHQAMDVANLARSLAALWQKAADEISSRAAIAV</sequence>
<organism evidence="2 3">
    <name type="scientific">Streptomyces demainii</name>
    <dbReference type="NCBI Taxonomy" id="588122"/>
    <lineage>
        <taxon>Bacteria</taxon>
        <taxon>Bacillati</taxon>
        <taxon>Actinomycetota</taxon>
        <taxon>Actinomycetes</taxon>
        <taxon>Kitasatosporales</taxon>
        <taxon>Streptomycetaceae</taxon>
        <taxon>Streptomyces</taxon>
    </lineage>
</organism>
<protein>
    <submittedName>
        <fullName evidence="2">ParB-like chromosome segregation protein Spo0J</fullName>
    </submittedName>
</protein>
<feature type="domain" description="ParB-like N-terminal" evidence="1">
    <location>
        <begin position="24"/>
        <end position="108"/>
    </location>
</feature>
<dbReference type="SMART" id="SM00470">
    <property type="entry name" value="ParB"/>
    <property type="match status" value="1"/>
</dbReference>
<comment type="caution">
    <text evidence="2">The sequence shown here is derived from an EMBL/GenBank/DDBJ whole genome shotgun (WGS) entry which is preliminary data.</text>
</comment>
<keyword evidence="3" id="KW-1185">Reference proteome</keyword>
<reference evidence="2 3" key="1">
    <citation type="submission" date="2023-07" db="EMBL/GenBank/DDBJ databases">
        <title>Sequencing the genomes of 1000 actinobacteria strains.</title>
        <authorList>
            <person name="Klenk H.-P."/>
        </authorList>
    </citation>
    <scope>NUCLEOTIDE SEQUENCE [LARGE SCALE GENOMIC DNA]</scope>
    <source>
        <strain evidence="2 3">DSM 41600</strain>
    </source>
</reference>
<dbReference type="Proteomes" id="UP001234880">
    <property type="component" value="Unassembled WGS sequence"/>
</dbReference>
<dbReference type="InterPro" id="IPR036086">
    <property type="entry name" value="ParB/Sulfiredoxin_sf"/>
</dbReference>
<evidence type="ECO:0000313" key="3">
    <source>
        <dbReference type="Proteomes" id="UP001234880"/>
    </source>
</evidence>
<dbReference type="RefSeq" id="WP_307112309.1">
    <property type="nucleotide sequence ID" value="NZ_JAURUE010000002.1"/>
</dbReference>